<evidence type="ECO:0000313" key="3">
    <source>
        <dbReference type="Proteomes" id="UP001595621"/>
    </source>
</evidence>
<dbReference type="InterPro" id="IPR045057">
    <property type="entry name" value="Gcn5-rel_NAT"/>
</dbReference>
<sequence length="79" mass="8982">MEVIHESDNSRFVINLDGQLAELDYLLQGDEVNFSHTFVPPEMRGKGVAEKLVRAGLTWAKAQQLNISASCWYVQKFLK</sequence>
<dbReference type="Proteomes" id="UP001595621">
    <property type="component" value="Unassembled WGS sequence"/>
</dbReference>
<keyword evidence="2" id="KW-0012">Acyltransferase</keyword>
<reference evidence="3" key="1">
    <citation type="journal article" date="2019" name="Int. J. Syst. Evol. Microbiol.">
        <title>The Global Catalogue of Microorganisms (GCM) 10K type strain sequencing project: providing services to taxonomists for standard genome sequencing and annotation.</title>
        <authorList>
            <consortium name="The Broad Institute Genomics Platform"/>
            <consortium name="The Broad Institute Genome Sequencing Center for Infectious Disease"/>
            <person name="Wu L."/>
            <person name="Ma J."/>
        </authorList>
    </citation>
    <scope>NUCLEOTIDE SEQUENCE [LARGE SCALE GENOMIC DNA]</scope>
    <source>
        <strain evidence="3">KCTC 52277</strain>
    </source>
</reference>
<proteinExistence type="predicted"/>
<dbReference type="EMBL" id="JBHRTD010000018">
    <property type="protein sequence ID" value="MFC3140376.1"/>
    <property type="molecule type" value="Genomic_DNA"/>
</dbReference>
<accession>A0ABV7GJA3</accession>
<dbReference type="PROSITE" id="PS51729">
    <property type="entry name" value="GNAT_YJDJ"/>
    <property type="match status" value="1"/>
</dbReference>
<dbReference type="PANTHER" id="PTHR31435">
    <property type="entry name" value="PROTEIN NATD1"/>
    <property type="match status" value="1"/>
</dbReference>
<dbReference type="InterPro" id="IPR031165">
    <property type="entry name" value="GNAT_YJDJ"/>
</dbReference>
<dbReference type="InterPro" id="IPR016181">
    <property type="entry name" value="Acyl_CoA_acyltransferase"/>
</dbReference>
<dbReference type="Pfam" id="PF14542">
    <property type="entry name" value="Acetyltransf_CG"/>
    <property type="match status" value="1"/>
</dbReference>
<dbReference type="PANTHER" id="PTHR31435:SF9">
    <property type="entry name" value="PROTEIN NATD1"/>
    <property type="match status" value="1"/>
</dbReference>
<gene>
    <name evidence="2" type="ORF">ACFOE0_19655</name>
</gene>
<organism evidence="2 3">
    <name type="scientific">Shewanella submarina</name>
    <dbReference type="NCBI Taxonomy" id="2016376"/>
    <lineage>
        <taxon>Bacteria</taxon>
        <taxon>Pseudomonadati</taxon>
        <taxon>Pseudomonadota</taxon>
        <taxon>Gammaproteobacteria</taxon>
        <taxon>Alteromonadales</taxon>
        <taxon>Shewanellaceae</taxon>
        <taxon>Shewanella</taxon>
    </lineage>
</organism>
<keyword evidence="3" id="KW-1185">Reference proteome</keyword>
<evidence type="ECO:0000259" key="1">
    <source>
        <dbReference type="PROSITE" id="PS51729"/>
    </source>
</evidence>
<name>A0ABV7GJA3_9GAMM</name>
<dbReference type="EC" id="2.3.1.-" evidence="2"/>
<dbReference type="RefSeq" id="WP_248934274.1">
    <property type="nucleotide sequence ID" value="NZ_JAKILF010000001.1"/>
</dbReference>
<keyword evidence="2" id="KW-0808">Transferase</keyword>
<evidence type="ECO:0000313" key="2">
    <source>
        <dbReference type="EMBL" id="MFC3140376.1"/>
    </source>
</evidence>
<dbReference type="GO" id="GO:0016746">
    <property type="term" value="F:acyltransferase activity"/>
    <property type="evidence" value="ECO:0007669"/>
    <property type="project" value="UniProtKB-KW"/>
</dbReference>
<dbReference type="SUPFAM" id="SSF55729">
    <property type="entry name" value="Acyl-CoA N-acyltransferases (Nat)"/>
    <property type="match status" value="1"/>
</dbReference>
<feature type="domain" description="N-acetyltransferase" evidence="1">
    <location>
        <begin position="4"/>
        <end position="79"/>
    </location>
</feature>
<protein>
    <submittedName>
        <fullName evidence="2">GNAT family N-acetyltransferase</fullName>
        <ecNumber evidence="2">2.3.1.-</ecNumber>
    </submittedName>
</protein>
<dbReference type="Gene3D" id="3.40.630.30">
    <property type="match status" value="1"/>
</dbReference>
<comment type="caution">
    <text evidence="2">The sequence shown here is derived from an EMBL/GenBank/DDBJ whole genome shotgun (WGS) entry which is preliminary data.</text>
</comment>
<dbReference type="CDD" id="cd04301">
    <property type="entry name" value="NAT_SF"/>
    <property type="match status" value="1"/>
</dbReference>